<feature type="compositionally biased region" description="Gly residues" evidence="19">
    <location>
        <begin position="646"/>
        <end position="658"/>
    </location>
</feature>
<keyword evidence="14 16" id="KW-0539">Nucleus</keyword>
<feature type="compositionally biased region" description="Polar residues" evidence="19">
    <location>
        <begin position="912"/>
        <end position="925"/>
    </location>
</feature>
<dbReference type="InterPro" id="IPR046341">
    <property type="entry name" value="SET_dom_sf"/>
</dbReference>
<feature type="region of interest" description="Disordered" evidence="19">
    <location>
        <begin position="3574"/>
        <end position="3612"/>
    </location>
</feature>
<dbReference type="PROSITE" id="PS51542">
    <property type="entry name" value="FYRN"/>
    <property type="match status" value="1"/>
</dbReference>
<dbReference type="InterPro" id="IPR011011">
    <property type="entry name" value="Znf_FYVE_PHD"/>
</dbReference>
<dbReference type="InterPro" id="IPR042023">
    <property type="entry name" value="KMT2A_PHD1"/>
</dbReference>
<evidence type="ECO:0000256" key="15">
    <source>
        <dbReference type="ARBA" id="ARBA00049353"/>
    </source>
</evidence>
<evidence type="ECO:0000256" key="19">
    <source>
        <dbReference type="SAM" id="MobiDB-lite"/>
    </source>
</evidence>
<dbReference type="PROSITE" id="PS51805">
    <property type="entry name" value="EPHD"/>
    <property type="match status" value="1"/>
</dbReference>
<evidence type="ECO:0000256" key="10">
    <source>
        <dbReference type="ARBA" id="ARBA00023015"/>
    </source>
</evidence>
<name>A0ABM3C8S5_SALSA</name>
<keyword evidence="8" id="KW-0862">Zinc</keyword>
<feature type="compositionally biased region" description="Basic and acidic residues" evidence="19">
    <location>
        <begin position="2672"/>
        <end position="2694"/>
    </location>
</feature>
<dbReference type="PROSITE" id="PS50016">
    <property type="entry name" value="ZF_PHD_2"/>
    <property type="match status" value="3"/>
</dbReference>
<feature type="compositionally biased region" description="Polar residues" evidence="19">
    <location>
        <begin position="1157"/>
        <end position="1171"/>
    </location>
</feature>
<keyword evidence="7 18" id="KW-0863">Zinc-finger</keyword>
<feature type="compositionally biased region" description="Basic and acidic residues" evidence="19">
    <location>
        <begin position="2903"/>
        <end position="2914"/>
    </location>
</feature>
<dbReference type="SMART" id="SM00508">
    <property type="entry name" value="PostSET"/>
    <property type="match status" value="1"/>
</dbReference>
<keyword evidence="3 16" id="KW-0808">Transferase</keyword>
<feature type="compositionally biased region" description="Low complexity" evidence="19">
    <location>
        <begin position="3087"/>
        <end position="3108"/>
    </location>
</feature>
<dbReference type="InterPro" id="IPR034732">
    <property type="entry name" value="EPHD"/>
</dbReference>
<feature type="domain" description="Post-SET" evidence="23">
    <location>
        <begin position="4272"/>
        <end position="4288"/>
    </location>
</feature>
<feature type="region of interest" description="Disordered" evidence="19">
    <location>
        <begin position="2446"/>
        <end position="2767"/>
    </location>
</feature>
<feature type="compositionally biased region" description="Basic residues" evidence="19">
    <location>
        <begin position="3580"/>
        <end position="3599"/>
    </location>
</feature>
<evidence type="ECO:0000256" key="4">
    <source>
        <dbReference type="ARBA" id="ARBA00022691"/>
    </source>
</evidence>
<feature type="region of interest" description="Disordered" evidence="19">
    <location>
        <begin position="1379"/>
        <end position="1619"/>
    </location>
</feature>
<feature type="region of interest" description="Disordered" evidence="19">
    <location>
        <begin position="1"/>
        <end position="22"/>
    </location>
</feature>
<feature type="region of interest" description="Disordered" evidence="19">
    <location>
        <begin position="267"/>
        <end position="377"/>
    </location>
</feature>
<feature type="compositionally biased region" description="Basic and acidic residues" evidence="19">
    <location>
        <begin position="2737"/>
        <end position="2761"/>
    </location>
</feature>
<keyword evidence="13 16" id="KW-0804">Transcription</keyword>
<dbReference type="Pfam" id="PF13771">
    <property type="entry name" value="zf-HC5HC2H"/>
    <property type="match status" value="1"/>
</dbReference>
<sequence length="4288" mass="463049">MAHSCRWRFPARPGGSSNLGTGRRAGRIRVTASLRSGTGTHPNTAGLGPGFDAALQVSSAIGCNLQTFRDVFGESSGSSSGEEGAFGGFGTVSEHRRKQSPSRTLAVTPTQEKKPRGRPPRALTAQKGAAGAGPSPSPALGKPEGQEPLAEKAKRLPGRPPGSGEKRRGRPPASVTQRSWEARSHAANNNDSRQVGQEHGSTAAHRKDRAEDGKERKATKRTPLGSVQQQHDTEAKPPKVSRVSKFTKLKRLREVKLSPLKSRLKAIARKCVPVPGVPRRRRGRPPSAERLKAEAAAAAAQASGSDETKQKAFRVRRDRNRDPHTPQQQSKLRASHVAEEDDSPDIHSSSPPSSPLAASSPSKLGRPLNLRTSPRHVKPVRIVPPSKRTDAAIAKQLLQRAKKGAQKKKLLEKEAVAIGSQGGAGMEAGIRKRRRTQLKNIRQFIMPVVSTVSLRIIKTPKRFIEDEGSFGAPHPHMKMARFDAVPPPVAAPQPASASSPMRASTAAVTTAAATAVTAAPIDTLPPPAAIAASSATAVAASLLNNRCNNSTSNGRFSSSAASCGSSAMSQHSSQLSSGESSRSSSPSLDDSSCDSQASEGTQALSERDHSPSSQGEREGDLLHTSRPLSEPEQRVLIERGRRGRRGQGVGRGSLGARGRGSLATGGKKAIISPATGVLMSNSQQAASAASSSSSPPPPPLLSPPQQAQSGSITAEHHPHSPWILPHPFLQGPSLVLSSLQDKRRSILREPTFRWTSRSRTEQQYFSSAKYAKEGLIRKPIFDNFRPPPLTAQDVGLMPHGAGGVAPAGYPAPGSGGGSGAGTRLFSPLHHHHHQQHPSSCFESPLQKRSPLLRAPRFTPSEAHSRIFESVTLQSSSGSSPGSLSPLQSSPKSGRSVRRRRRKTLGPLRGQPRSPSHSMTTRSSQPGAPPGKAPSELCLLTGSVSTGASSTCSSSSSLPTSALTPAPFSTFSPGPLGLSSHGPSSSDGHRAAGSLCGGTGGNSASSQLFPLFTSSPQETGRGAGKGGRERSTSASRDSAPVKEMERETEKENKREGRKDWERRGKASTPDASPNTTSSLFAVEGRDGEESLTSIAPKKTPGRKKSVSVDSGTETAPVDRAAVHSSIPLILTKGRLSKKTRPLERGPEAEPGEKEKTSPPAQQTGLPLGQTGSKKPLAAPSLGSMLAHVEKLPVADKRVAGLLKKAKAQLFKIEKSKSLKSPDHPKVQSQESDSSETSVRGPRIKHVCRRAAVALGRNRAVFPDDMPTLSALPWEEREKILSSMGNDDKSSVAGSEEAEPQSPPIKPVMRHTKTIQEGGAVPRKGRRSRRCGQCPGCQVPEDCGVCTNCLDKPKFGGRNIKKQCCKVRKCQNLQWMPSKIFLPKQGKGKKRQEEEQTVRKKGGATPRQGPNKRSPLTKRVKPLPRSQVRRSKNSRCHSCSPPQPRILPPQTTSPPRPPAASPPLGKTRNILQLHPRVLRVGRNASRSSPPLPPPLSLPRRRRRRPPRSRAPPPHQHPSLRSRGPSPPRGLQKKEGGGAPKSPPTEAKRKPQQQCLAPPITDTAPDGKQMKKPTPRSVPPQPKPTKPKEKQQKPLATKPESSTLNLLSTPSTGGTAKQKVPSDGVHRIRVDFKKDHDVENVWATGGLSLLTSVPITPRVVCFLCASSGNVEFVFCQVCCEPFHLFCLGETERPLEEQWENWCCRSCRFCHTCGLQHQKTKQLLECEKCRNSYHPECLGPNHPTRPTKKKRVWICTKCVRCKSCGATKPGKAWDAQWSHDFSLCHDCAKLFAKGNFCPLCDKCYDDDDYDSKMMQCGRCDHWVHSKCENLTDEMYELLSKLPESVAYTCTNCTKRLPAEWRTALEKELQGLVRQVLTALLNSRTSTHLLRYRQAVMKPPELNPETESLPTRRSPEGPDPPVLTEVAPPNDSPLDLESVEKKLDAGRYKSVLEFSDDIVKIIQTAINSDGGQPENRKANSMVKSFFIRQMERVFPWFKVKESRFWETHKFSTNSGLLPNAVLPPSLDHNYAQWQEREEIARAEQPLRKKIIPAPCSKTHVEPDSPTSPPPPRPLLPPPLPMLHDLSREDSPELLPPPGVSDNRQCVLCLKYGDDNINEGGRLLYIGQNEWTHVNCALWSAEVFEDDDGSLKNVHMAVIRGKQLRCENCQRPGATVGCCLTSCTRNYHFMCARQRHCVFLEDKKVYCQRHRDLIKGEVVSESGFEVTRRILVDLEGISLRRKFLTGLQPENIHMMIGSMTIDCLGILTELSDCERKLFPVGYQCSRVYWSTLDARKRCVYTCRILVCRPTVVEPDLKSALPEENRTISHSPLTPISEKVLSPVPEPFDSLKPSDRLSLLPSSPNPPKVYKRNRHPSYPPCQRSPGSRPLPSPDGTSQSAHEIVTVGDPLLSSGLRSIGSRRHSTSSLSPQPRQKVVSSSQAAMNQLARLFSSAPPLPLSSSRDLGLREKGKPPASGVRTQGRDTSSLSPGGQHSRHHHSISEMKTDGGKESEPGKQAVGENPKLSPMAPEMTGASQASPPPGTGVLTGHQRASSSNSQAGKGKQDGKDPDLSAGVTLLSRHRFTTTLSKDKGGGSSNLAKEGGVTLATASKDAGKLGSPQPPFHKSGGKKSQDYLSGKAPAAAMNPLWSSEAMAEEDAVKRSSQATPAVPSCHAAPTTKDEHSKVQNIDSREASKEREKTSQNSNKNPNNAKETGGTTNAPTSTSQNSNSKAVTLGNITKAIGKQEVEKLENQGRGRSAKSRERFLSPEKNSCSLEAIKQPRLASERSIRASQVQARITANDIAAARDKKRAIVKASLTPLKTDPNGTNTVSSSSDSCITASICPAGQEGPPHRKSSCSTLFSPSARSERSESNSPALHPEDCEEKRLLAHCTEDEGTSDRDDHALLEEEGGDRDKHHEDDSDCSGSTKRRYPRRSARARSNMFFGLTPFYGVRSYGEQDIPFYSSSGDGPGKKKAGGSRRSAEGQVDGADDRSTSSSGDSGEEEEGGFNQCSNKDPYYYNFTRTIINPGPVMPSIEGMGQCLGRGLQLQRFRKDEAEEERVVAAVDEGVPTRSLLGHQQIGQLDGVDDSSESDASASTNTTTTTATAATSSHKTTGKRKGRERHAEKLEHDSGKEADNSSGGGGSSGGSSSSSNNIREGRKSQKDNSLPLGGVKSSQGQDPLEAQLSLNTDLLKSDSDNNNSDDCGNILPSDIMEFVLNTPSMQALGQQPEAASSELLSLDGGYGVGVNRRKDILFEDFPQPLASAEPVESGASTSISVEESYGLPLELPSDLSVLTTRSPTVNSQNHGGLISEGPECTMLSLAASDETIAEKGGMDKQQRGGAGVSPESQQEGSGGSRESQVREGHMTPEQFEHITSPSLGEVVEAGNQDLTRSSGTPVLPSSPTLPLQGQKYIPAPSSVSPGPSHVASTAVQTTSHLKPGPEKLIVVNQHLQPLYVLQTLPNGVTQKIQITPSVSATGVMDTMTLTTGLTTGITTSQPIFPAGGKVLGTMPHHSQIHTFTGTTQTGFQPGIPSTTSGLLIGVPSHEPQILVTEAGRRHDLAPNVTIVSSASISTSSAVLTSGHGKKRPISRLQPRKTKKLARSRSQPTLGPSEVRPNMTLINLSSAQMAQSELSTLTTAATTSHRKVPNIIKRHKSGVMYFEPIQQRMPLPSGQPGILGHASSTHLLPCTVSGLNPNQSAVLNMVSMAQPSGPGGLITPGSVSLSSTEITGPISSLLFKASPHNLGLPEQQMLLQSGAPLMSQLCSPAQTSIASSICVLPSHQTISMSVSQQVDPESGALQRQQHPPNASEQPVASAPSPVQQDSIKGHLVGVLSQSSSSQSSHTMPKSRSSSEQKQELKCSAAVTASTCSGKGKQKAKRTRQSPDKASGKKHRGWLAEPPREMQGDRPTSAPGSREPVSPEPMDTGKPRERGTSKNVYFANSGEPPALTSKTSEFPEEKSKTTADSLLVATPDQEGSCRDSSMDSKPKKGLIFEICSDDGFQIRCESIEEAWKSLTDKVQEARSNARLKELSFEGVNGLRMLGVLHDAVVFLLEQLYGSRHCRNYRFRFHKPEEADEPPINPHGSARAELNHRRSVFDMFNFLASKHRQPPEYNPHEEDEEVQLKSARRPTSMDLPMPMRFRHLKRTSKEAVGVYRSAIHGRGLFCKRSIDVGEMVIEYSGNVIRSVLTDKREKYYDGKGVGCYMFRIDDYEVVDATVHGNAARFINHSCEPNCYSRVINVDGQKHIVIFATRKIYRGEELTYDYKFPIEEPGNKLPCNCGTKRCRKFLN</sequence>
<evidence type="ECO:0000259" key="23">
    <source>
        <dbReference type="PROSITE" id="PS50868"/>
    </source>
</evidence>
<dbReference type="Gene3D" id="3.30.160.360">
    <property type="match status" value="1"/>
</dbReference>
<feature type="domain" description="PHD-type" evidence="21">
    <location>
        <begin position="1703"/>
        <end position="1757"/>
    </location>
</feature>
<evidence type="ECO:0000313" key="27">
    <source>
        <dbReference type="RefSeq" id="XP_045542959.1"/>
    </source>
</evidence>
<dbReference type="Pfam" id="PF00856">
    <property type="entry name" value="SET"/>
    <property type="match status" value="1"/>
</dbReference>
<feature type="region of interest" description="Disordered" evidence="19">
    <location>
        <begin position="807"/>
        <end position="844"/>
    </location>
</feature>
<organism evidence="26 27">
    <name type="scientific">Salmo salar</name>
    <name type="common">Atlantic salmon</name>
    <dbReference type="NCBI Taxonomy" id="8030"/>
    <lineage>
        <taxon>Eukaryota</taxon>
        <taxon>Metazoa</taxon>
        <taxon>Chordata</taxon>
        <taxon>Craniata</taxon>
        <taxon>Vertebrata</taxon>
        <taxon>Euteleostomi</taxon>
        <taxon>Actinopterygii</taxon>
        <taxon>Neopterygii</taxon>
        <taxon>Teleostei</taxon>
        <taxon>Protacanthopterygii</taxon>
        <taxon>Salmoniformes</taxon>
        <taxon>Salmonidae</taxon>
        <taxon>Salmoninae</taxon>
        <taxon>Salmo</taxon>
    </lineage>
</organism>
<feature type="compositionally biased region" description="Basic and acidic residues" evidence="19">
    <location>
        <begin position="1211"/>
        <end position="1224"/>
    </location>
</feature>
<dbReference type="InterPro" id="IPR001487">
    <property type="entry name" value="Bromodomain"/>
</dbReference>
<feature type="region of interest" description="Disordered" evidence="19">
    <location>
        <begin position="870"/>
        <end position="937"/>
    </location>
</feature>
<dbReference type="InterPro" id="IPR017956">
    <property type="entry name" value="AT_hook_DNA-bd_motif"/>
</dbReference>
<keyword evidence="2 16" id="KW-0489">Methyltransferase</keyword>
<dbReference type="CDD" id="cd15590">
    <property type="entry name" value="PHD2_KMT2A"/>
    <property type="match status" value="1"/>
</dbReference>
<dbReference type="Pfam" id="PF05965">
    <property type="entry name" value="FYRC"/>
    <property type="match status" value="1"/>
</dbReference>
<dbReference type="SMART" id="SM00249">
    <property type="entry name" value="PHD"/>
    <property type="match status" value="4"/>
</dbReference>
<feature type="compositionally biased region" description="Polar residues" evidence="19">
    <location>
        <begin position="2418"/>
        <end position="2434"/>
    </location>
</feature>
<feature type="compositionally biased region" description="Polar residues" evidence="19">
    <location>
        <begin position="1225"/>
        <end position="1236"/>
    </location>
</feature>
<comment type="catalytic activity">
    <reaction evidence="16">
        <text>N(6)-methyl-L-lysyl(4)-[histone H3] + S-adenosyl-L-methionine = N(6),N(6)-dimethyl-L-lysyl(4)-[histone H3] + S-adenosyl-L-homocysteine + H(+)</text>
        <dbReference type="Rhea" id="RHEA:60268"/>
        <dbReference type="Rhea" id="RHEA-COMP:15540"/>
        <dbReference type="Rhea" id="RHEA-COMP:15543"/>
        <dbReference type="ChEBI" id="CHEBI:15378"/>
        <dbReference type="ChEBI" id="CHEBI:57856"/>
        <dbReference type="ChEBI" id="CHEBI:59789"/>
        <dbReference type="ChEBI" id="CHEBI:61929"/>
        <dbReference type="ChEBI" id="CHEBI:61976"/>
    </reaction>
</comment>
<evidence type="ECO:0000259" key="21">
    <source>
        <dbReference type="PROSITE" id="PS50016"/>
    </source>
</evidence>
<dbReference type="InterPro" id="IPR001214">
    <property type="entry name" value="SET_dom"/>
</dbReference>
<feature type="region of interest" description="Disordered" evidence="19">
    <location>
        <begin position="1889"/>
        <end position="1929"/>
    </location>
</feature>
<dbReference type="Gene3D" id="3.30.40.10">
    <property type="entry name" value="Zinc/RING finger domain, C3HC4 (zinc finger)"/>
    <property type="match status" value="3"/>
</dbReference>
<evidence type="ECO:0000256" key="7">
    <source>
        <dbReference type="ARBA" id="ARBA00022771"/>
    </source>
</evidence>
<dbReference type="InterPro" id="IPR047219">
    <property type="entry name" value="KMT2A_2B_SET"/>
</dbReference>
<feature type="compositionally biased region" description="Low complexity" evidence="19">
    <location>
        <begin position="872"/>
        <end position="893"/>
    </location>
</feature>
<dbReference type="SUPFAM" id="SSF57903">
    <property type="entry name" value="FYVE/PHD zinc finger"/>
    <property type="match status" value="3"/>
</dbReference>
<dbReference type="InterPro" id="IPR001965">
    <property type="entry name" value="Znf_PHD"/>
</dbReference>
<feature type="compositionally biased region" description="Low complexity" evidence="19">
    <location>
        <begin position="557"/>
        <end position="595"/>
    </location>
</feature>
<feature type="compositionally biased region" description="Basic and acidic residues" evidence="19">
    <location>
        <begin position="1139"/>
        <end position="1155"/>
    </location>
</feature>
<evidence type="ECO:0000256" key="6">
    <source>
        <dbReference type="ARBA" id="ARBA00022737"/>
    </source>
</evidence>
<feature type="compositionally biased region" description="Polar residues" evidence="19">
    <location>
        <begin position="2544"/>
        <end position="2553"/>
    </location>
</feature>
<feature type="compositionally biased region" description="Low complexity" evidence="19">
    <location>
        <begin position="2446"/>
        <end position="2457"/>
    </location>
</feature>
<dbReference type="SMART" id="SM00384">
    <property type="entry name" value="AT_hook"/>
    <property type="match status" value="4"/>
</dbReference>
<evidence type="ECO:0000256" key="8">
    <source>
        <dbReference type="ARBA" id="ARBA00022833"/>
    </source>
</evidence>
<dbReference type="Pfam" id="PF02008">
    <property type="entry name" value="zf-CXXC"/>
    <property type="match status" value="1"/>
</dbReference>
<feature type="compositionally biased region" description="Polar residues" evidence="19">
    <location>
        <begin position="2695"/>
        <end position="2726"/>
    </location>
</feature>
<evidence type="ECO:0000259" key="20">
    <source>
        <dbReference type="PROSITE" id="PS50014"/>
    </source>
</evidence>
<keyword evidence="9 16" id="KW-0156">Chromatin regulator</keyword>
<feature type="compositionally biased region" description="Basic residues" evidence="19">
    <location>
        <begin position="894"/>
        <end position="903"/>
    </location>
</feature>
<comment type="catalytic activity">
    <reaction evidence="15">
        <text>L-lysyl(4)-[histone H3] + S-adenosyl-L-methionine = N(6)-methyl-L-lysyl(4)-[histone H3] + S-adenosyl-L-homocysteine + H(+)</text>
        <dbReference type="Rhea" id="RHEA:60264"/>
        <dbReference type="Rhea" id="RHEA-COMP:15543"/>
        <dbReference type="Rhea" id="RHEA-COMP:15547"/>
        <dbReference type="ChEBI" id="CHEBI:15378"/>
        <dbReference type="ChEBI" id="CHEBI:29969"/>
        <dbReference type="ChEBI" id="CHEBI:57856"/>
        <dbReference type="ChEBI" id="CHEBI:59789"/>
        <dbReference type="ChEBI" id="CHEBI:61929"/>
        <dbReference type="EC" id="2.1.1.364"/>
    </reaction>
    <physiologicalReaction direction="left-to-right" evidence="15">
        <dbReference type="Rhea" id="RHEA:60265"/>
    </physiologicalReaction>
</comment>
<dbReference type="InterPro" id="IPR003888">
    <property type="entry name" value="FYrich_N"/>
</dbReference>
<feature type="compositionally biased region" description="Low complexity" evidence="19">
    <location>
        <begin position="73"/>
        <end position="83"/>
    </location>
</feature>
<dbReference type="SMART" id="SM00542">
    <property type="entry name" value="FYRC"/>
    <property type="match status" value="1"/>
</dbReference>
<evidence type="ECO:0000256" key="3">
    <source>
        <dbReference type="ARBA" id="ARBA00022679"/>
    </source>
</evidence>
<feature type="region of interest" description="Disordered" evidence="19">
    <location>
        <begin position="3329"/>
        <end position="3363"/>
    </location>
</feature>
<dbReference type="InterPro" id="IPR016569">
    <property type="entry name" value="MeTrfase_trithorax"/>
</dbReference>
<feature type="compositionally biased region" description="Low complexity" evidence="19">
    <location>
        <begin position="348"/>
        <end position="362"/>
    </location>
</feature>
<feature type="compositionally biased region" description="Pro residues" evidence="19">
    <location>
        <begin position="1439"/>
        <end position="1459"/>
    </location>
</feature>
<feature type="compositionally biased region" description="Polar residues" evidence="19">
    <location>
        <begin position="2851"/>
        <end position="2860"/>
    </location>
</feature>
<dbReference type="PANTHER" id="PTHR45838">
    <property type="entry name" value="HISTONE-LYSINE-N-METHYLTRANSFERASE 2 KMT2 FAMILY MEMBER"/>
    <property type="match status" value="1"/>
</dbReference>
<feature type="region of interest" description="Disordered" evidence="19">
    <location>
        <begin position="973"/>
        <end position="1177"/>
    </location>
</feature>
<dbReference type="Pfam" id="PF05964">
    <property type="entry name" value="FYRN"/>
    <property type="match status" value="1"/>
</dbReference>
<dbReference type="InterPro" id="IPR044133">
    <property type="entry name" value="KMT2A_PHD3"/>
</dbReference>
<dbReference type="Pfam" id="PF00628">
    <property type="entry name" value="PHD"/>
    <property type="match status" value="2"/>
</dbReference>
<evidence type="ECO:0000313" key="26">
    <source>
        <dbReference type="Proteomes" id="UP001652741"/>
    </source>
</evidence>
<evidence type="ECO:0000256" key="17">
    <source>
        <dbReference type="PROSITE-ProRule" id="PRU00035"/>
    </source>
</evidence>
<keyword evidence="5" id="KW-0479">Metal-binding</keyword>
<feature type="compositionally biased region" description="Basic and acidic residues" evidence="19">
    <location>
        <begin position="2493"/>
        <end position="2507"/>
    </location>
</feature>
<dbReference type="CDD" id="cd19170">
    <property type="entry name" value="SET_KMT2A_2B"/>
    <property type="match status" value="1"/>
</dbReference>
<feature type="region of interest" description="Disordered" evidence="19">
    <location>
        <begin position="553"/>
        <end position="666"/>
    </location>
</feature>
<dbReference type="Gene3D" id="2.170.270.10">
    <property type="entry name" value="SET domain"/>
    <property type="match status" value="1"/>
</dbReference>
<evidence type="ECO:0000259" key="24">
    <source>
        <dbReference type="PROSITE" id="PS51058"/>
    </source>
</evidence>
<dbReference type="InterPro" id="IPR003889">
    <property type="entry name" value="FYrich_C"/>
</dbReference>
<feature type="domain" description="CXXC-type" evidence="24">
    <location>
        <begin position="1321"/>
        <end position="1369"/>
    </location>
</feature>
<dbReference type="PROSITE" id="PS50868">
    <property type="entry name" value="POST_SET"/>
    <property type="match status" value="1"/>
</dbReference>
<keyword evidence="12" id="KW-0238">DNA-binding</keyword>
<feature type="compositionally biased region" description="Pro residues" evidence="19">
    <location>
        <begin position="2060"/>
        <end position="2075"/>
    </location>
</feature>
<gene>
    <name evidence="27" type="primary">LOC106612477</name>
</gene>
<feature type="compositionally biased region" description="Basic and acidic residues" evidence="19">
    <location>
        <begin position="3922"/>
        <end position="3931"/>
    </location>
</feature>
<evidence type="ECO:0000259" key="25">
    <source>
        <dbReference type="PROSITE" id="PS51805"/>
    </source>
</evidence>
<feature type="region of interest" description="Disordered" evidence="19">
    <location>
        <begin position="2810"/>
        <end position="2878"/>
    </location>
</feature>
<feature type="region of interest" description="Disordered" evidence="19">
    <location>
        <begin position="3068"/>
        <end position="3176"/>
    </location>
</feature>
<dbReference type="CDD" id="cd05493">
    <property type="entry name" value="Bromo_ALL-1"/>
    <property type="match status" value="1"/>
</dbReference>
<dbReference type="CDD" id="cd15693">
    <property type="entry name" value="ePHD_KMT2A"/>
    <property type="match status" value="1"/>
</dbReference>
<accession>A0ABM3C8S5</accession>
<comment type="similarity">
    <text evidence="16">Belongs to the class V-like SAM-binding methyltransferase superfamily. Histone-lysine methyltransferase family. TRX/MLL subfamily.</text>
</comment>
<dbReference type="EC" id="2.1.1.364" evidence="16"/>
<feature type="region of interest" description="Disordered" evidence="19">
    <location>
        <begin position="2047"/>
        <end position="2093"/>
    </location>
</feature>
<keyword evidence="26" id="KW-1185">Reference proteome</keyword>
<dbReference type="GeneID" id="106612477"/>
<feature type="region of interest" description="Disordered" evidence="19">
    <location>
        <begin position="73"/>
        <end position="245"/>
    </location>
</feature>
<dbReference type="Gene3D" id="6.10.250.2390">
    <property type="match status" value="1"/>
</dbReference>
<evidence type="ECO:0000256" key="9">
    <source>
        <dbReference type="ARBA" id="ARBA00022853"/>
    </source>
</evidence>
<dbReference type="Proteomes" id="UP001652741">
    <property type="component" value="Chromosome ssa09"/>
</dbReference>
<evidence type="ECO:0000256" key="12">
    <source>
        <dbReference type="ARBA" id="ARBA00023125"/>
    </source>
</evidence>
<feature type="compositionally biased region" description="Polar residues" evidence="19">
    <location>
        <begin position="1001"/>
        <end position="1017"/>
    </location>
</feature>
<dbReference type="InterPro" id="IPR042025">
    <property type="entry name" value="KMT2A_PHD2"/>
</dbReference>
<dbReference type="CDD" id="cd15588">
    <property type="entry name" value="PHD1_KMT2A"/>
    <property type="match status" value="1"/>
</dbReference>
<feature type="compositionally biased region" description="Basic residues" evidence="19">
    <location>
        <begin position="1413"/>
        <end position="1433"/>
    </location>
</feature>
<feature type="region of interest" description="Disordered" evidence="19">
    <location>
        <begin position="2956"/>
        <end position="3008"/>
    </location>
</feature>
<dbReference type="Gene3D" id="1.20.920.10">
    <property type="entry name" value="Bromodomain-like"/>
    <property type="match status" value="1"/>
</dbReference>
<dbReference type="InterPro" id="IPR003616">
    <property type="entry name" value="Post-SET_dom"/>
</dbReference>
<feature type="compositionally biased region" description="Basic and acidic residues" evidence="19">
    <location>
        <begin position="605"/>
        <end position="640"/>
    </location>
</feature>
<feature type="compositionally biased region" description="Low complexity" evidence="19">
    <location>
        <begin position="127"/>
        <end position="143"/>
    </location>
</feature>
<dbReference type="SUPFAM" id="SSF82199">
    <property type="entry name" value="SET domain"/>
    <property type="match status" value="1"/>
</dbReference>
<feature type="region of interest" description="Disordered" evidence="19">
    <location>
        <begin position="1280"/>
        <end position="1326"/>
    </location>
</feature>
<dbReference type="PROSITE" id="PS51058">
    <property type="entry name" value="ZF_CXXC"/>
    <property type="match status" value="1"/>
</dbReference>
<feature type="domain" description="SET" evidence="22">
    <location>
        <begin position="4148"/>
        <end position="4264"/>
    </location>
</feature>
<feature type="region of interest" description="Disordered" evidence="19">
    <location>
        <begin position="2903"/>
        <end position="2930"/>
    </location>
</feature>
<dbReference type="InterPro" id="IPR041958">
    <property type="entry name" value="KMT2A_ePHD"/>
</dbReference>
<feature type="region of interest" description="Disordered" evidence="19">
    <location>
        <begin position="2345"/>
        <end position="2434"/>
    </location>
</feature>
<reference evidence="27" key="1">
    <citation type="submission" date="2025-08" db="UniProtKB">
        <authorList>
            <consortium name="RefSeq"/>
        </authorList>
    </citation>
    <scope>IDENTIFICATION</scope>
</reference>
<dbReference type="SMART" id="SM00317">
    <property type="entry name" value="SET"/>
    <property type="match status" value="1"/>
</dbReference>
<feature type="compositionally biased region" description="Polar residues" evidence="19">
    <location>
        <begin position="186"/>
        <end position="195"/>
    </location>
</feature>
<dbReference type="SMART" id="SM00297">
    <property type="entry name" value="BROMO"/>
    <property type="match status" value="1"/>
</dbReference>
<evidence type="ECO:0000256" key="1">
    <source>
        <dbReference type="ARBA" id="ARBA00004123"/>
    </source>
</evidence>
<feature type="region of interest" description="Disordered" evidence="19">
    <location>
        <begin position="4106"/>
        <end position="4127"/>
    </location>
</feature>
<keyword evidence="6" id="KW-0677">Repeat</keyword>
<dbReference type="PANTHER" id="PTHR45838:SF2">
    <property type="entry name" value="HISTONE-LYSINE N-METHYLTRANSFERASE 2A"/>
    <property type="match status" value="1"/>
</dbReference>
<feature type="region of interest" description="Disordered" evidence="19">
    <location>
        <begin position="3785"/>
        <end position="3961"/>
    </location>
</feature>
<dbReference type="PROSITE" id="PS50280">
    <property type="entry name" value="SET"/>
    <property type="match status" value="1"/>
</dbReference>
<dbReference type="InterPro" id="IPR019787">
    <property type="entry name" value="Znf_PHD-finger"/>
</dbReference>
<dbReference type="CDD" id="cd15592">
    <property type="entry name" value="PHD3_KMT2A"/>
    <property type="match status" value="1"/>
</dbReference>
<dbReference type="InterPro" id="IPR013083">
    <property type="entry name" value="Znf_RING/FYVE/PHD"/>
</dbReference>
<evidence type="ECO:0000256" key="18">
    <source>
        <dbReference type="PROSITE-ProRule" id="PRU00509"/>
    </source>
</evidence>
<feature type="domain" description="PHD-type" evidence="21">
    <location>
        <begin position="1655"/>
        <end position="1706"/>
    </location>
</feature>
<feature type="compositionally biased region" description="Low complexity" evidence="19">
    <location>
        <begin position="682"/>
        <end position="693"/>
    </location>
</feature>
<protein>
    <recommendedName>
        <fullName evidence="16">Histone-lysine N-methyltransferase</fullName>
        <ecNumber evidence="16">2.1.1.364</ecNumber>
    </recommendedName>
</protein>
<evidence type="ECO:0000256" key="5">
    <source>
        <dbReference type="ARBA" id="ARBA00022723"/>
    </source>
</evidence>
<dbReference type="SUPFAM" id="SSF47370">
    <property type="entry name" value="Bromodomain"/>
    <property type="match status" value="1"/>
</dbReference>
<evidence type="ECO:0000256" key="14">
    <source>
        <dbReference type="ARBA" id="ARBA00023242"/>
    </source>
</evidence>
<proteinExistence type="inferred from homology"/>
<feature type="domain" description="Bromo" evidence="20">
    <location>
        <begin position="1927"/>
        <end position="1971"/>
    </location>
</feature>
<dbReference type="PROSITE" id="PS50014">
    <property type="entry name" value="BROMODOMAIN_2"/>
    <property type="match status" value="1"/>
</dbReference>
<feature type="compositionally biased region" description="Basic residues" evidence="19">
    <location>
        <begin position="1496"/>
        <end position="1505"/>
    </location>
</feature>
<feature type="compositionally biased region" description="Basic and acidic residues" evidence="19">
    <location>
        <begin position="3118"/>
        <end position="3132"/>
    </location>
</feature>
<feature type="region of interest" description="Disordered" evidence="19">
    <location>
        <begin position="682"/>
        <end position="719"/>
    </location>
</feature>
<evidence type="ECO:0000259" key="22">
    <source>
        <dbReference type="PROSITE" id="PS50280"/>
    </source>
</evidence>
<evidence type="ECO:0000256" key="13">
    <source>
        <dbReference type="ARBA" id="ARBA00023163"/>
    </source>
</evidence>
<keyword evidence="11 17" id="KW-0103">Bromodomain</keyword>
<dbReference type="InterPro" id="IPR036427">
    <property type="entry name" value="Bromodomain-like_sf"/>
</dbReference>
<dbReference type="PIRSF" id="PIRSF010354">
    <property type="entry name" value="Methyltransferase_trithorax"/>
    <property type="match status" value="1"/>
</dbReference>
<dbReference type="SMART" id="SM00541">
    <property type="entry name" value="FYRN"/>
    <property type="match status" value="1"/>
</dbReference>
<dbReference type="InterPro" id="IPR002857">
    <property type="entry name" value="Znf_CXXC"/>
</dbReference>
<evidence type="ECO:0000256" key="2">
    <source>
        <dbReference type="ARBA" id="ARBA00022603"/>
    </source>
</evidence>
<keyword evidence="4 16" id="KW-0949">S-adenosyl-L-methionine</keyword>
<feature type="region of interest" description="Disordered" evidence="19">
    <location>
        <begin position="1211"/>
        <end position="1241"/>
    </location>
</feature>
<evidence type="ECO:0000256" key="11">
    <source>
        <dbReference type="ARBA" id="ARBA00023117"/>
    </source>
</evidence>
<feature type="domain" description="PHD-type" evidence="25">
    <location>
        <begin position="2097"/>
        <end position="2205"/>
    </location>
</feature>
<dbReference type="PROSITE" id="PS51543">
    <property type="entry name" value="FYRC"/>
    <property type="match status" value="1"/>
</dbReference>
<feature type="compositionally biased region" description="Polar residues" evidence="19">
    <location>
        <begin position="2476"/>
        <end position="2485"/>
    </location>
</feature>
<comment type="subcellular location">
    <subcellularLocation>
        <location evidence="1 16">Nucleus</location>
    </subcellularLocation>
</comment>
<keyword evidence="10 16" id="KW-0805">Transcription regulation</keyword>
<evidence type="ECO:0000256" key="16">
    <source>
        <dbReference type="PIRNR" id="PIRNR010354"/>
    </source>
</evidence>
<feature type="domain" description="PHD-type" evidence="21">
    <location>
        <begin position="1790"/>
        <end position="1851"/>
    </location>
</feature>
<feature type="compositionally biased region" description="Basic and acidic residues" evidence="19">
    <location>
        <begin position="1038"/>
        <end position="1063"/>
    </location>
</feature>
<feature type="compositionally biased region" description="Low complexity" evidence="19">
    <location>
        <begin position="1598"/>
        <end position="1612"/>
    </location>
</feature>
<dbReference type="RefSeq" id="XP_045542959.1">
    <property type="nucleotide sequence ID" value="XM_045687003.1"/>
</dbReference>
<feature type="compositionally biased region" description="Polar residues" evidence="19">
    <location>
        <begin position="1068"/>
        <end position="1078"/>
    </location>
</feature>
<feature type="compositionally biased region" description="Low complexity" evidence="19">
    <location>
        <begin position="973"/>
        <end position="985"/>
    </location>
</feature>
<feature type="compositionally biased region" description="Polar residues" evidence="19">
    <location>
        <begin position="3785"/>
        <end position="3822"/>
    </location>
</feature>
<feature type="compositionally biased region" description="Polar residues" evidence="19">
    <location>
        <begin position="101"/>
        <end position="110"/>
    </location>
</feature>